<dbReference type="EMBL" id="CR940352">
    <property type="protein sequence ID" value="CAI76038.1"/>
    <property type="molecule type" value="Genomic_DNA"/>
</dbReference>
<reference evidence="3 4" key="1">
    <citation type="journal article" date="2005" name="Science">
        <title>Genome of the host-cell transforming parasite Theileria annulata compared with T. parva.</title>
        <authorList>
            <person name="Pain A."/>
            <person name="Renauld H."/>
            <person name="Berriman M."/>
            <person name="Murphy L."/>
            <person name="Yeats C.A."/>
            <person name="Weir W."/>
            <person name="Kerhornou A."/>
            <person name="Aslett M."/>
            <person name="Bishop R."/>
            <person name="Bouchier C."/>
            <person name="Cochet M."/>
            <person name="Coulson R.M.R."/>
            <person name="Cronin A."/>
            <person name="de Villiers E.P."/>
            <person name="Fraser A."/>
            <person name="Fosker N."/>
            <person name="Gardner M."/>
            <person name="Goble A."/>
            <person name="Griffiths-Jones S."/>
            <person name="Harris D.E."/>
            <person name="Katzer F."/>
            <person name="Larke N."/>
            <person name="Lord A."/>
            <person name="Maser P."/>
            <person name="McKellar S."/>
            <person name="Mooney P."/>
            <person name="Morton F."/>
            <person name="Nene V."/>
            <person name="O'Neil S."/>
            <person name="Price C."/>
            <person name="Quail M.A."/>
            <person name="Rabbinowitsch E."/>
            <person name="Rawlings N.D."/>
            <person name="Rutter S."/>
            <person name="Saunders D."/>
            <person name="Seeger K."/>
            <person name="Shah T."/>
            <person name="Squares R."/>
            <person name="Squares S."/>
            <person name="Tivey A."/>
            <person name="Walker A.R."/>
            <person name="Woodward J."/>
            <person name="Dobbelaere D.A.E."/>
            <person name="Langsley G."/>
            <person name="Rajandream M.A."/>
            <person name="McKeever D."/>
            <person name="Shiels B."/>
            <person name="Tait A."/>
            <person name="Barrell B.G."/>
            <person name="Hall N."/>
        </authorList>
    </citation>
    <scope>NUCLEOTIDE SEQUENCE [LARGE SCALE GENOMIC DNA]</scope>
    <source>
        <strain evidence="4">Ankara</strain>
    </source>
</reference>
<dbReference type="OrthoDB" id="412647at2759"/>
<gene>
    <name evidence="3" type="ORF">TA18460</name>
</gene>
<dbReference type="GeneID" id="3864766"/>
<organism evidence="3 4">
    <name type="scientific">Theileria annulata</name>
    <dbReference type="NCBI Taxonomy" id="5874"/>
    <lineage>
        <taxon>Eukaryota</taxon>
        <taxon>Sar</taxon>
        <taxon>Alveolata</taxon>
        <taxon>Apicomplexa</taxon>
        <taxon>Aconoidasida</taxon>
        <taxon>Piroplasmida</taxon>
        <taxon>Theileriidae</taxon>
        <taxon>Theileria</taxon>
    </lineage>
</organism>
<dbReference type="eggNOG" id="KOG2014">
    <property type="taxonomic scope" value="Eukaryota"/>
</dbReference>
<dbReference type="KEGG" id="tan:TA18460"/>
<evidence type="ECO:0000313" key="3">
    <source>
        <dbReference type="EMBL" id="CAI76038.1"/>
    </source>
</evidence>
<dbReference type="Proteomes" id="UP000001950">
    <property type="component" value="Chromosome 3"/>
</dbReference>
<name>Q4UAW3_THEAN</name>
<feature type="transmembrane region" description="Helical" evidence="2">
    <location>
        <begin position="358"/>
        <end position="378"/>
    </location>
</feature>
<accession>Q4UAW3</accession>
<protein>
    <submittedName>
        <fullName evidence="3">Uncharacterized protein</fullName>
    </submittedName>
</protein>
<sequence>MNNSDDLLEVIDITDDIKDVHEQNDIILSESEQLIYDRQIRLWGIKAQKIIMNSRILFIGKNGILEESMKNLLLSGMNITFVNNHIITEQDIKLSFFLKNDDIGLSHSINLCKRMSSITFNEKRINGINLQPLIEENGQYKFIDPKFLHTFHVLCISTTDYPLHKLVRLNEECREMGIAFFATLSCGIYGYFFTDLNKHKVLEMMNKKEQIIIEYRNLSSVLTNPQFPKNCEPNLRCLISLITLIQQNLTFNKQQNMNNQQENLTTELNNEQENLNKRGNINFTNEQLELISKQYNSNINTIKEMIKMYGIEFPITSSILGGYLGNKIIILIFLLALEIRKFVTKQHETIPNFCLFDMLNSSIMLSIKYLYILLLILFNVSSTNIFNRNVQYLHIPLKSQFFNKKSNLELQKILFINIRNKLINNKLYNFDKDFEIKLEELYNGLKEKKWSFSDLQKQLIDEGITLDGCNKPDDVIRRVAKLSLLGKEKLERQLEDNNPEFQLEFNNILSKIKSEYNSIPKKKNFINSLIKLLQQYNINIPKNYIDDDIINLISRIQSKYKLQYKLPKCNNFGIKTIEGYKSEVNSIFNIYNKIKHDDYLKNNLLDDIKNELIMLNVDFEDCKTDEDLINRLSYSRIFPKQTNQSNDQSNNQSNAHSNGNKNNLSNKFVRRKFGRNLRNPLDTIFQFHTQDFNNLSNYFQNLFNQDNEFSNINGFNQENELENENSDLDMENLGNTLFNNIEEDMLDGMNFNGFSIFKDLISMFGNPNFSNFNSNSKLQFNKSNLKSDNSKIQFDDSKFVDNKFVDSKFDSEMKFKDEEINYIETDPSLILLQQKTKETGDFKLQNILNKAIQDPNLRDVLKIAITKGYEEAKNNCNGNVKALYILEKLNDKHLWS</sequence>
<keyword evidence="2" id="KW-0812">Transmembrane</keyword>
<dbReference type="Gene3D" id="3.40.50.720">
    <property type="entry name" value="NAD(P)-binding Rossmann-like Domain"/>
    <property type="match status" value="1"/>
</dbReference>
<keyword evidence="2" id="KW-0472">Membrane</keyword>
<dbReference type="STRING" id="5874.Q4UAW3"/>
<keyword evidence="4" id="KW-1185">Reference proteome</keyword>
<feature type="region of interest" description="Disordered" evidence="1">
    <location>
        <begin position="639"/>
        <end position="664"/>
    </location>
</feature>
<feature type="transmembrane region" description="Helical" evidence="2">
    <location>
        <begin position="315"/>
        <end position="337"/>
    </location>
</feature>
<evidence type="ECO:0000256" key="1">
    <source>
        <dbReference type="SAM" id="MobiDB-lite"/>
    </source>
</evidence>
<dbReference type="RefSeq" id="XP_955514.1">
    <property type="nucleotide sequence ID" value="XM_950421.1"/>
</dbReference>
<evidence type="ECO:0000313" key="4">
    <source>
        <dbReference type="Proteomes" id="UP000001950"/>
    </source>
</evidence>
<dbReference type="InterPro" id="IPR035985">
    <property type="entry name" value="Ubiquitin-activating_enz"/>
</dbReference>
<feature type="compositionally biased region" description="Low complexity" evidence="1">
    <location>
        <begin position="641"/>
        <end position="664"/>
    </location>
</feature>
<dbReference type="InParanoid" id="Q4UAW3"/>
<dbReference type="VEuPathDB" id="PiroplasmaDB:TA18460"/>
<evidence type="ECO:0000256" key="2">
    <source>
        <dbReference type="SAM" id="Phobius"/>
    </source>
</evidence>
<dbReference type="GO" id="GO:0008641">
    <property type="term" value="F:ubiquitin-like modifier activating enzyme activity"/>
    <property type="evidence" value="ECO:0007669"/>
    <property type="project" value="InterPro"/>
</dbReference>
<dbReference type="AlphaFoldDB" id="Q4UAW3"/>
<keyword evidence="2" id="KW-1133">Transmembrane helix</keyword>
<dbReference type="SUPFAM" id="SSF69572">
    <property type="entry name" value="Activating enzymes of the ubiquitin-like proteins"/>
    <property type="match status" value="1"/>
</dbReference>
<proteinExistence type="predicted"/>